<evidence type="ECO:0000256" key="12">
    <source>
        <dbReference type="ARBA" id="ARBA00023075"/>
    </source>
</evidence>
<dbReference type="InterPro" id="IPR001133">
    <property type="entry name" value="NADH_UbQ_OxRdtase_chain4L/K"/>
</dbReference>
<comment type="similarity">
    <text evidence="2 16">Belongs to the complex I subunit 4L family.</text>
</comment>
<evidence type="ECO:0000256" key="6">
    <source>
        <dbReference type="ARBA" id="ARBA00022660"/>
    </source>
</evidence>
<keyword evidence="16" id="KW-0999">Mitochondrion inner membrane</keyword>
<feature type="transmembrane region" description="Helical" evidence="16">
    <location>
        <begin position="57"/>
        <end position="78"/>
    </location>
</feature>
<organism evidence="17">
    <name type="scientific">Stimulopalpus japonicus</name>
    <dbReference type="NCBI Taxonomy" id="209965"/>
    <lineage>
        <taxon>Eukaryota</taxon>
        <taxon>Metazoa</taxon>
        <taxon>Ecdysozoa</taxon>
        <taxon>Arthropoda</taxon>
        <taxon>Hexapoda</taxon>
        <taxon>Insecta</taxon>
        <taxon>Pterygota</taxon>
        <taxon>Neoptera</taxon>
        <taxon>Paraneoptera</taxon>
        <taxon>Psocodea</taxon>
        <taxon>Troctomorpha</taxon>
        <taxon>Amphientometae</taxon>
        <taxon>Amphientomidae</taxon>
        <taxon>Stimulopalpus</taxon>
    </lineage>
</organism>
<keyword evidence="12 16" id="KW-0830">Ubiquinone</keyword>
<accession>A0A343QCJ6</accession>
<keyword evidence="14 16" id="KW-0472">Membrane</keyword>
<keyword evidence="11 16" id="KW-0520">NAD</keyword>
<dbReference type="InterPro" id="IPR039428">
    <property type="entry name" value="NUOK/Mnh_C1-like"/>
</dbReference>
<name>A0A343QCJ6_9NEOP</name>
<gene>
    <name evidence="17" type="primary">ND4L</name>
</gene>
<evidence type="ECO:0000313" key="17">
    <source>
        <dbReference type="EMBL" id="ATU07143.1"/>
    </source>
</evidence>
<dbReference type="GeneID" id="35094434"/>
<protein>
    <recommendedName>
        <fullName evidence="4 16">NADH-ubiquinone oxidoreductase chain 4L</fullName>
        <ecNumber evidence="3 16">7.1.1.2</ecNumber>
    </recommendedName>
</protein>
<feature type="transmembrane region" description="Helical" evidence="16">
    <location>
        <begin position="30"/>
        <end position="51"/>
    </location>
</feature>
<feature type="transmembrane region" description="Helical" evidence="16">
    <location>
        <begin position="6"/>
        <end position="23"/>
    </location>
</feature>
<evidence type="ECO:0000256" key="14">
    <source>
        <dbReference type="ARBA" id="ARBA00023136"/>
    </source>
</evidence>
<dbReference type="Pfam" id="PF00420">
    <property type="entry name" value="Oxidored_q2"/>
    <property type="match status" value="1"/>
</dbReference>
<comment type="subcellular location">
    <subcellularLocation>
        <location evidence="16">Mitochondrion inner membrane</location>
        <topology evidence="16">Multi-pass membrane protein</topology>
    </subcellularLocation>
    <subcellularLocation>
        <location evidence="1">Mitochondrion membrane</location>
        <topology evidence="1">Multi-pass membrane protein</topology>
    </subcellularLocation>
</comment>
<keyword evidence="9 16" id="KW-0249">Electron transport</keyword>
<dbReference type="AlphaFoldDB" id="A0A343QCJ6"/>
<evidence type="ECO:0000256" key="13">
    <source>
        <dbReference type="ARBA" id="ARBA00023128"/>
    </source>
</evidence>
<sequence length="97" mass="11516">MINLYMYMMVFMYFLGVMSMISFSKNVLLMLLSLEFICLCLFGYMCIYMLILDSERYFLLYYLTFCVCEGSMGLSLLIKMIRYYGNDYINSLSSLKC</sequence>
<dbReference type="PANTHER" id="PTHR11434">
    <property type="entry name" value="NADH-UBIQUINONE OXIDOREDUCTASE SUBUNIT ND4L"/>
    <property type="match status" value="1"/>
</dbReference>
<dbReference type="GO" id="GO:0042773">
    <property type="term" value="P:ATP synthesis coupled electron transport"/>
    <property type="evidence" value="ECO:0007669"/>
    <property type="project" value="UniProtKB-UniRule"/>
</dbReference>
<evidence type="ECO:0000256" key="3">
    <source>
        <dbReference type="ARBA" id="ARBA00012944"/>
    </source>
</evidence>
<evidence type="ECO:0000256" key="7">
    <source>
        <dbReference type="ARBA" id="ARBA00022692"/>
    </source>
</evidence>
<evidence type="ECO:0000256" key="4">
    <source>
        <dbReference type="ARBA" id="ARBA00016612"/>
    </source>
</evidence>
<evidence type="ECO:0000256" key="8">
    <source>
        <dbReference type="ARBA" id="ARBA00022967"/>
    </source>
</evidence>
<keyword evidence="10 16" id="KW-1133">Transmembrane helix</keyword>
<keyword evidence="13 16" id="KW-0496">Mitochondrion</keyword>
<reference evidence="17" key="1">
    <citation type="journal article" date="2017" name="Mol. Phylogenet. Evol.">
        <title>Mitochondrial phylogenomics and genome rearrangements in the barklice (Insecta: Psocodea).</title>
        <authorList>
            <person name="Yoshizawa K."/>
            <person name="Johnson K.P."/>
            <person name="Sweet A.D."/>
            <person name="Yao I."/>
            <person name="Ferreira R.L."/>
            <person name="Cameron S.L."/>
        </authorList>
    </citation>
    <scope>NUCLEOTIDE SEQUENCE</scope>
</reference>
<evidence type="ECO:0000256" key="9">
    <source>
        <dbReference type="ARBA" id="ARBA00022982"/>
    </source>
</evidence>
<dbReference type="PANTHER" id="PTHR11434:SF0">
    <property type="entry name" value="NADH-UBIQUINONE OXIDOREDUCTASE CHAIN 4L"/>
    <property type="match status" value="1"/>
</dbReference>
<evidence type="ECO:0000256" key="10">
    <source>
        <dbReference type="ARBA" id="ARBA00022989"/>
    </source>
</evidence>
<keyword evidence="5 16" id="KW-0813">Transport</keyword>
<evidence type="ECO:0000256" key="16">
    <source>
        <dbReference type="RuleBase" id="RU004419"/>
    </source>
</evidence>
<keyword evidence="6 16" id="KW-0679">Respiratory chain</keyword>
<comment type="catalytic activity">
    <reaction evidence="15 16">
        <text>a ubiquinone + NADH + 5 H(+)(in) = a ubiquinol + NAD(+) + 4 H(+)(out)</text>
        <dbReference type="Rhea" id="RHEA:29091"/>
        <dbReference type="Rhea" id="RHEA-COMP:9565"/>
        <dbReference type="Rhea" id="RHEA-COMP:9566"/>
        <dbReference type="ChEBI" id="CHEBI:15378"/>
        <dbReference type="ChEBI" id="CHEBI:16389"/>
        <dbReference type="ChEBI" id="CHEBI:17976"/>
        <dbReference type="ChEBI" id="CHEBI:57540"/>
        <dbReference type="ChEBI" id="CHEBI:57945"/>
        <dbReference type="EC" id="7.1.1.2"/>
    </reaction>
</comment>
<dbReference type="GO" id="GO:0005743">
    <property type="term" value="C:mitochondrial inner membrane"/>
    <property type="evidence" value="ECO:0007669"/>
    <property type="project" value="UniProtKB-SubCell"/>
</dbReference>
<comment type="function">
    <text evidence="16">Core subunit of the mitochondrial membrane respiratory chain NADH dehydrogenase (Complex I) which catalyzes electron transfer from NADH through the respiratory chain, using ubiquinone as an electron acceptor.</text>
</comment>
<dbReference type="CTD" id="4539"/>
<evidence type="ECO:0000256" key="15">
    <source>
        <dbReference type="ARBA" id="ARBA00049551"/>
    </source>
</evidence>
<evidence type="ECO:0000256" key="1">
    <source>
        <dbReference type="ARBA" id="ARBA00004225"/>
    </source>
</evidence>
<dbReference type="GO" id="GO:0030964">
    <property type="term" value="C:NADH dehydrogenase complex"/>
    <property type="evidence" value="ECO:0007669"/>
    <property type="project" value="TreeGrafter"/>
</dbReference>
<keyword evidence="7 16" id="KW-0812">Transmembrane</keyword>
<dbReference type="Gene3D" id="1.10.287.3510">
    <property type="match status" value="1"/>
</dbReference>
<dbReference type="GO" id="GO:0008137">
    <property type="term" value="F:NADH dehydrogenase (ubiquinone) activity"/>
    <property type="evidence" value="ECO:0007669"/>
    <property type="project" value="UniProtKB-EC"/>
</dbReference>
<proteinExistence type="inferred from homology"/>
<evidence type="ECO:0000256" key="5">
    <source>
        <dbReference type="ARBA" id="ARBA00022448"/>
    </source>
</evidence>
<evidence type="ECO:0000256" key="11">
    <source>
        <dbReference type="ARBA" id="ARBA00023027"/>
    </source>
</evidence>
<evidence type="ECO:0000256" key="2">
    <source>
        <dbReference type="ARBA" id="ARBA00010519"/>
    </source>
</evidence>
<dbReference type="RefSeq" id="YP_009443922.1">
    <property type="nucleotide sequence ID" value="NC_036366.1"/>
</dbReference>
<dbReference type="EMBL" id="MG255143">
    <property type="protein sequence ID" value="ATU07143.1"/>
    <property type="molecule type" value="Genomic_DNA"/>
</dbReference>
<geneLocation type="mitochondrion" evidence="17"/>
<dbReference type="EC" id="7.1.1.2" evidence="3 16"/>
<dbReference type="GO" id="GO:0016651">
    <property type="term" value="F:oxidoreductase activity, acting on NAD(P)H"/>
    <property type="evidence" value="ECO:0007669"/>
    <property type="project" value="InterPro"/>
</dbReference>
<keyword evidence="8 16" id="KW-1278">Translocase</keyword>